<dbReference type="PANTHER" id="PTHR36305:SF1">
    <property type="entry name" value="PHOSPHATIDYLGLYCEROPHOSPHATASE A"/>
    <property type="match status" value="1"/>
</dbReference>
<dbReference type="SUPFAM" id="SSF101307">
    <property type="entry name" value="YutG-like"/>
    <property type="match status" value="1"/>
</dbReference>
<feature type="transmembrane region" description="Helical" evidence="1">
    <location>
        <begin position="24"/>
        <end position="51"/>
    </location>
</feature>
<dbReference type="InterPro" id="IPR026037">
    <property type="entry name" value="PgpA"/>
</dbReference>
<comment type="caution">
    <text evidence="3">The sequence shown here is derived from an EMBL/GenBank/DDBJ whole genome shotgun (WGS) entry which is preliminary data.</text>
</comment>
<dbReference type="InterPro" id="IPR007686">
    <property type="entry name" value="YutG/PgpA"/>
</dbReference>
<dbReference type="Proteomes" id="UP000885672">
    <property type="component" value="Unassembled WGS sequence"/>
</dbReference>
<dbReference type="EMBL" id="DSBX01000116">
    <property type="protein sequence ID" value="HDQ99239.1"/>
    <property type="molecule type" value="Genomic_DNA"/>
</dbReference>
<feature type="transmembrane region" description="Helical" evidence="1">
    <location>
        <begin position="100"/>
        <end position="124"/>
    </location>
</feature>
<dbReference type="PANTHER" id="PTHR36305">
    <property type="entry name" value="PHOSPHATIDYLGLYCEROPHOSPHATASE A"/>
    <property type="match status" value="1"/>
</dbReference>
<evidence type="ECO:0000256" key="1">
    <source>
        <dbReference type="SAM" id="Phobius"/>
    </source>
</evidence>
<name>A0A7V0T4U6_UNCW3</name>
<gene>
    <name evidence="3" type="ORF">ENN51_02990</name>
</gene>
<organism evidence="3">
    <name type="scientific">candidate division WOR-3 bacterium</name>
    <dbReference type="NCBI Taxonomy" id="2052148"/>
    <lineage>
        <taxon>Bacteria</taxon>
        <taxon>Bacteria division WOR-3</taxon>
    </lineage>
</organism>
<protein>
    <submittedName>
        <fullName evidence="3">Phosphatidylglycerophosphatase A</fullName>
    </submittedName>
</protein>
<keyword evidence="1" id="KW-1133">Transmembrane helix</keyword>
<proteinExistence type="predicted"/>
<feature type="domain" description="YutG/PgpA" evidence="2">
    <location>
        <begin position="32"/>
        <end position="165"/>
    </location>
</feature>
<dbReference type="InterPro" id="IPR036681">
    <property type="entry name" value="PgpA-like_sf"/>
</dbReference>
<dbReference type="CDD" id="cd06971">
    <property type="entry name" value="PgpA"/>
    <property type="match status" value="1"/>
</dbReference>
<feature type="transmembrane region" description="Helical" evidence="1">
    <location>
        <begin position="145"/>
        <end position="166"/>
    </location>
</feature>
<dbReference type="GO" id="GO:0008962">
    <property type="term" value="F:phosphatidylglycerophosphatase activity"/>
    <property type="evidence" value="ECO:0007669"/>
    <property type="project" value="InterPro"/>
</dbReference>
<dbReference type="GO" id="GO:0006629">
    <property type="term" value="P:lipid metabolic process"/>
    <property type="evidence" value="ECO:0007669"/>
    <property type="project" value="InterPro"/>
</dbReference>
<dbReference type="Pfam" id="PF04608">
    <property type="entry name" value="PgpA"/>
    <property type="match status" value="1"/>
</dbReference>
<evidence type="ECO:0000259" key="2">
    <source>
        <dbReference type="Pfam" id="PF04608"/>
    </source>
</evidence>
<sequence>MGIQAPEQATPVVTGPSPVRGLSYWLKVAAGSVLFTGYSPVAPATVTSLFVLLPAWLLRPWPVWHALVIVVVFFVGVPLATELERWWGPDPGRVTIDEFVGTLVTFFALPALTFPALVFGFLVWRFFDIVKLPFIDRSQRLPGGWGIMVDDFLAGVMANLVMQVVLRFGPRVLPAAGCLLRG</sequence>
<keyword evidence="1" id="KW-0472">Membrane</keyword>
<evidence type="ECO:0000313" key="3">
    <source>
        <dbReference type="EMBL" id="HDQ99239.1"/>
    </source>
</evidence>
<reference evidence="3" key="1">
    <citation type="journal article" date="2020" name="mSystems">
        <title>Genome- and Community-Level Interaction Insights into Carbon Utilization and Element Cycling Functions of Hydrothermarchaeota in Hydrothermal Sediment.</title>
        <authorList>
            <person name="Zhou Z."/>
            <person name="Liu Y."/>
            <person name="Xu W."/>
            <person name="Pan J."/>
            <person name="Luo Z.H."/>
            <person name="Li M."/>
        </authorList>
    </citation>
    <scope>NUCLEOTIDE SEQUENCE [LARGE SCALE GENOMIC DNA]</scope>
    <source>
        <strain evidence="3">SpSt-1182</strain>
    </source>
</reference>
<keyword evidence="1" id="KW-0812">Transmembrane</keyword>
<accession>A0A7V0T4U6</accession>
<feature type="transmembrane region" description="Helical" evidence="1">
    <location>
        <begin position="63"/>
        <end position="80"/>
    </location>
</feature>
<dbReference type="AlphaFoldDB" id="A0A7V0T4U6"/>